<dbReference type="Pfam" id="PF14509">
    <property type="entry name" value="GH97_C"/>
    <property type="match status" value="1"/>
</dbReference>
<keyword evidence="3" id="KW-0378">Hydrolase</keyword>
<dbReference type="Gene3D" id="3.20.20.70">
    <property type="entry name" value="Aldolase class I"/>
    <property type="match status" value="1"/>
</dbReference>
<gene>
    <name evidence="9" type="ORF">DGQ38_05975</name>
</gene>
<evidence type="ECO:0000256" key="1">
    <source>
        <dbReference type="ARBA" id="ARBA00001913"/>
    </source>
</evidence>
<comment type="caution">
    <text evidence="9">The sequence shown here is derived from an EMBL/GenBank/DDBJ whole genome shotgun (WGS) entry which is preliminary data.</text>
</comment>
<dbReference type="InterPro" id="IPR052720">
    <property type="entry name" value="Glycosyl_hydrolase_97"/>
</dbReference>
<evidence type="ECO:0000256" key="3">
    <source>
        <dbReference type="ARBA" id="ARBA00022801"/>
    </source>
</evidence>
<comment type="cofactor">
    <cofactor evidence="1">
        <name>Ca(2+)</name>
        <dbReference type="ChEBI" id="CHEBI:29108"/>
    </cofactor>
</comment>
<feature type="domain" description="Glycosyl-hydrolase 97 C-terminal oligomerisation" evidence="8">
    <location>
        <begin position="553"/>
        <end position="651"/>
    </location>
</feature>
<reference evidence="9 10" key="1">
    <citation type="journal article" date="2018" name="Nat. Biotechnol.">
        <title>A standardized bacterial taxonomy based on genome phylogeny substantially revises the tree of life.</title>
        <authorList>
            <person name="Parks D.H."/>
            <person name="Chuvochina M."/>
            <person name="Waite D.W."/>
            <person name="Rinke C."/>
            <person name="Skarshewski A."/>
            <person name="Chaumeil P.A."/>
            <person name="Hugenholtz P."/>
        </authorList>
    </citation>
    <scope>NUCLEOTIDE SEQUENCE [LARGE SCALE GENOMIC DNA]</scope>
    <source>
        <strain evidence="9">UBA9359</strain>
    </source>
</reference>
<evidence type="ECO:0000259" key="8">
    <source>
        <dbReference type="Pfam" id="PF14509"/>
    </source>
</evidence>
<dbReference type="InterPro" id="IPR017853">
    <property type="entry name" value="GH"/>
</dbReference>
<dbReference type="Proteomes" id="UP000264330">
    <property type="component" value="Unassembled WGS sequence"/>
</dbReference>
<dbReference type="InterPro" id="IPR013780">
    <property type="entry name" value="Glyco_hydro_b"/>
</dbReference>
<name>A0A3D5IXM0_9FLAO</name>
<evidence type="ECO:0000256" key="4">
    <source>
        <dbReference type="ARBA" id="ARBA00022837"/>
    </source>
</evidence>
<dbReference type="PANTHER" id="PTHR35803">
    <property type="entry name" value="GLUCAN 1,4-ALPHA-GLUCOSIDASE SUSB-RELATED"/>
    <property type="match status" value="1"/>
</dbReference>
<feature type="domain" description="Glycosyl-hydrolase 97 N-terminal" evidence="7">
    <location>
        <begin position="31"/>
        <end position="288"/>
    </location>
</feature>
<dbReference type="RefSeq" id="WP_272956983.1">
    <property type="nucleotide sequence ID" value="NZ_CAXGSG010000047.1"/>
</dbReference>
<evidence type="ECO:0000256" key="2">
    <source>
        <dbReference type="ARBA" id="ARBA00011245"/>
    </source>
</evidence>
<comment type="subunit">
    <text evidence="2">Monomer.</text>
</comment>
<dbReference type="InterPro" id="IPR014718">
    <property type="entry name" value="GH-type_carb-bd"/>
</dbReference>
<keyword evidence="4" id="KW-0106">Calcium</keyword>
<dbReference type="Gene3D" id="2.70.98.10">
    <property type="match status" value="1"/>
</dbReference>
<sequence length="652" mass="74772">MYLSKFKAGLIWILLYSCFIYQSNAQQQYQLDSPDKDLKINIEISDSIYYSVYAQGELLLGNNTLSLQLKNEVLGVKPKIKKVKNTSGTEERSPIVPLKFSNIKKDFKAIEIEFKGNYSIEFKAYNEGIAYRFKLGKKGSLEVIQENFDIVFPAEYTLHLQQTPSFKTSYEYPYTHLKSSDFTAEESMSVLPVLIETAGNHKILISESDLLNYPAMFVKGTGNGLKSVFPKNPIDFEDEGDRSMKILKRADYVAKIDGNRTLPWRYFVISDKDTEILENTMSANLATPNVLKDVEWIKPGQVSWEWWNGASPYNVDFVAGFNEETYKYFIDFASEFGIPYIIMDEGWAASTTDPYTPNPDIDLFELIEYGKKRNVKIVLWLTWLTVEHHFDLFEKFAEWGIAGIKIDFMDRSDQWMVHFYERVAKEAAKHELFVDFHGSFKPAGLEYKYPNILSYEGVLGMEQMGRATPDNSLFLPFMRNAVGAMDYTPGAMISMQPEFYYSRRPNSAAIGTRAQQMAFFVIFESGLQMLADNPTNYFKNEECTQFITDVPVTWDQTIALEAEVGQYAIVAKRKGKQWYLGGIANSKEDERTFKIKLDFLPEGETLQLTSFEDGVNAKRQAMDYVKRTKTVKKDDVLEITIVKNGGWAAKIE</sequence>
<dbReference type="InterPro" id="IPR019563">
    <property type="entry name" value="GH97_catalytic"/>
</dbReference>
<keyword evidence="5" id="KW-0326">Glycosidase</keyword>
<dbReference type="GO" id="GO:0016798">
    <property type="term" value="F:hydrolase activity, acting on glycosyl bonds"/>
    <property type="evidence" value="ECO:0007669"/>
    <property type="project" value="UniProtKB-KW"/>
</dbReference>
<protein>
    <submittedName>
        <fullName evidence="9">Alpha-glucosidase</fullName>
    </submittedName>
</protein>
<dbReference type="Pfam" id="PF14508">
    <property type="entry name" value="GH97_N"/>
    <property type="match status" value="1"/>
</dbReference>
<evidence type="ECO:0000259" key="7">
    <source>
        <dbReference type="Pfam" id="PF14508"/>
    </source>
</evidence>
<dbReference type="PROSITE" id="PS51257">
    <property type="entry name" value="PROKAR_LIPOPROTEIN"/>
    <property type="match status" value="1"/>
</dbReference>
<dbReference type="InterPro" id="IPR013785">
    <property type="entry name" value="Aldolase_TIM"/>
</dbReference>
<dbReference type="SUPFAM" id="SSF51445">
    <property type="entry name" value="(Trans)glycosidases"/>
    <property type="match status" value="1"/>
</dbReference>
<dbReference type="Gene3D" id="2.60.40.1180">
    <property type="entry name" value="Golgi alpha-mannosidase II"/>
    <property type="match status" value="1"/>
</dbReference>
<evidence type="ECO:0000256" key="5">
    <source>
        <dbReference type="ARBA" id="ARBA00023295"/>
    </source>
</evidence>
<dbReference type="Pfam" id="PF10566">
    <property type="entry name" value="Glyco_hydro_97"/>
    <property type="match status" value="1"/>
</dbReference>
<dbReference type="EMBL" id="DPMF01000138">
    <property type="protein sequence ID" value="HCV80581.1"/>
    <property type="molecule type" value="Genomic_DNA"/>
</dbReference>
<evidence type="ECO:0000313" key="9">
    <source>
        <dbReference type="EMBL" id="HCV80581.1"/>
    </source>
</evidence>
<dbReference type="AlphaFoldDB" id="A0A3D5IXM0"/>
<dbReference type="GO" id="GO:0030246">
    <property type="term" value="F:carbohydrate binding"/>
    <property type="evidence" value="ECO:0007669"/>
    <property type="project" value="InterPro"/>
</dbReference>
<dbReference type="PANTHER" id="PTHR35803:SF2">
    <property type="entry name" value="RETAINING ALPHA-GALACTOSIDASE"/>
    <property type="match status" value="1"/>
</dbReference>
<organism evidence="9 10">
    <name type="scientific">Zunongwangia profunda</name>
    <dbReference type="NCBI Taxonomy" id="398743"/>
    <lineage>
        <taxon>Bacteria</taxon>
        <taxon>Pseudomonadati</taxon>
        <taxon>Bacteroidota</taxon>
        <taxon>Flavobacteriia</taxon>
        <taxon>Flavobacteriales</taxon>
        <taxon>Flavobacteriaceae</taxon>
        <taxon>Zunongwangia</taxon>
    </lineage>
</organism>
<dbReference type="InterPro" id="IPR029486">
    <property type="entry name" value="GH97_N"/>
</dbReference>
<feature type="domain" description="Glycosyl-hydrolase 97 catalytic" evidence="6">
    <location>
        <begin position="306"/>
        <end position="458"/>
    </location>
</feature>
<evidence type="ECO:0000259" key="6">
    <source>
        <dbReference type="Pfam" id="PF10566"/>
    </source>
</evidence>
<evidence type="ECO:0000313" key="10">
    <source>
        <dbReference type="Proteomes" id="UP000264330"/>
    </source>
</evidence>
<dbReference type="InterPro" id="IPR029483">
    <property type="entry name" value="GH97_C"/>
</dbReference>
<accession>A0A3D5IXM0</accession>
<proteinExistence type="predicted"/>